<keyword evidence="3 6" id="KW-0812">Transmembrane</keyword>
<feature type="transmembrane region" description="Helical" evidence="6">
    <location>
        <begin position="79"/>
        <end position="103"/>
    </location>
</feature>
<reference evidence="8" key="1">
    <citation type="journal article" date="2017" name="Proc. Natl. Acad. Sci. U.S.A.">
        <title>Simulation of Deepwater Horizon oil plume reveals substrate specialization within a complex community of hydrocarbon-degraders.</title>
        <authorList>
            <person name="Hu P."/>
            <person name="Dubinsky E.A."/>
            <person name="Probst A.J."/>
            <person name="Wang J."/>
            <person name="Sieber C.M.K."/>
            <person name="Tom L.M."/>
            <person name="Gardinali P."/>
            <person name="Banfield J.F."/>
            <person name="Atlas R.M."/>
            <person name="Andersen G.L."/>
        </authorList>
    </citation>
    <scope>NUCLEOTIDE SEQUENCE [LARGE SCALE GENOMIC DNA]</scope>
</reference>
<evidence type="ECO:0000313" key="8">
    <source>
        <dbReference type="Proteomes" id="UP000196531"/>
    </source>
</evidence>
<keyword evidence="2 6" id="KW-0813">Transport</keyword>
<evidence type="ECO:0000256" key="5">
    <source>
        <dbReference type="ARBA" id="ARBA00023136"/>
    </source>
</evidence>
<dbReference type="GO" id="GO:0005315">
    <property type="term" value="F:phosphate transmembrane transporter activity"/>
    <property type="evidence" value="ECO:0007669"/>
    <property type="project" value="InterPro"/>
</dbReference>
<proteinExistence type="inferred from homology"/>
<keyword evidence="5 6" id="KW-0472">Membrane</keyword>
<evidence type="ECO:0000313" key="7">
    <source>
        <dbReference type="EMBL" id="OUR98680.1"/>
    </source>
</evidence>
<dbReference type="GO" id="GO:0035435">
    <property type="term" value="P:phosphate ion transmembrane transport"/>
    <property type="evidence" value="ECO:0007669"/>
    <property type="project" value="TreeGrafter"/>
</dbReference>
<dbReference type="InterPro" id="IPR001204">
    <property type="entry name" value="Phos_transporter"/>
</dbReference>
<dbReference type="PANTHER" id="PTHR11101">
    <property type="entry name" value="PHOSPHATE TRANSPORTER"/>
    <property type="match status" value="1"/>
</dbReference>
<organism evidence="7 8">
    <name type="scientific">Halobacteriovorax marinus</name>
    <dbReference type="NCBI Taxonomy" id="97084"/>
    <lineage>
        <taxon>Bacteria</taxon>
        <taxon>Pseudomonadati</taxon>
        <taxon>Bdellovibrionota</taxon>
        <taxon>Bacteriovoracia</taxon>
        <taxon>Bacteriovoracales</taxon>
        <taxon>Halobacteriovoraceae</taxon>
        <taxon>Halobacteriovorax</taxon>
    </lineage>
</organism>
<name>A0A1Y5FAG3_9BACT</name>
<comment type="subcellular location">
    <subcellularLocation>
        <location evidence="1 6">Membrane</location>
        <topology evidence="1 6">Multi-pass membrane protein</topology>
    </subcellularLocation>
</comment>
<evidence type="ECO:0000256" key="2">
    <source>
        <dbReference type="ARBA" id="ARBA00022448"/>
    </source>
</evidence>
<evidence type="ECO:0000256" key="3">
    <source>
        <dbReference type="ARBA" id="ARBA00022692"/>
    </source>
</evidence>
<feature type="transmembrane region" description="Helical" evidence="6">
    <location>
        <begin position="349"/>
        <end position="374"/>
    </location>
</feature>
<dbReference type="EMBL" id="MAAO01000004">
    <property type="protein sequence ID" value="OUR98680.1"/>
    <property type="molecule type" value="Genomic_DNA"/>
</dbReference>
<feature type="transmembrane region" description="Helical" evidence="6">
    <location>
        <begin position="109"/>
        <end position="129"/>
    </location>
</feature>
<gene>
    <name evidence="7" type="ORF">A9Q84_04510</name>
</gene>
<dbReference type="GO" id="GO:0016020">
    <property type="term" value="C:membrane"/>
    <property type="evidence" value="ECO:0007669"/>
    <property type="project" value="UniProtKB-SubCell"/>
</dbReference>
<evidence type="ECO:0000256" key="6">
    <source>
        <dbReference type="RuleBase" id="RU363058"/>
    </source>
</evidence>
<dbReference type="AlphaFoldDB" id="A0A1Y5FAG3"/>
<comment type="similarity">
    <text evidence="6">Belongs to the inorganic phosphate transporter (PiT) (TC 2.A.20) family.</text>
</comment>
<feature type="transmembrane region" description="Helical" evidence="6">
    <location>
        <begin position="43"/>
        <end position="67"/>
    </location>
</feature>
<dbReference type="Pfam" id="PF01384">
    <property type="entry name" value="PHO4"/>
    <property type="match status" value="1"/>
</dbReference>
<accession>A0A1Y5FAG3</accession>
<comment type="caution">
    <text evidence="7">The sequence shown here is derived from an EMBL/GenBank/DDBJ whole genome shotgun (WGS) entry which is preliminary data.</text>
</comment>
<dbReference type="PANTHER" id="PTHR11101:SF80">
    <property type="entry name" value="PHOSPHATE TRANSPORTER"/>
    <property type="match status" value="1"/>
</dbReference>
<keyword evidence="6" id="KW-0592">Phosphate transport</keyword>
<keyword evidence="4 6" id="KW-1133">Transmembrane helix</keyword>
<feature type="transmembrane region" description="Helical" evidence="6">
    <location>
        <begin position="265"/>
        <end position="284"/>
    </location>
</feature>
<feature type="transmembrane region" description="Helical" evidence="6">
    <location>
        <begin position="136"/>
        <end position="158"/>
    </location>
</feature>
<evidence type="ECO:0000256" key="4">
    <source>
        <dbReference type="ARBA" id="ARBA00022989"/>
    </source>
</evidence>
<protein>
    <recommendedName>
        <fullName evidence="6">Phosphate transporter</fullName>
    </recommendedName>
</protein>
<evidence type="ECO:0000256" key="1">
    <source>
        <dbReference type="ARBA" id="ARBA00004141"/>
    </source>
</evidence>
<sequence length="378" mass="40369">MIWTVFILIFGLFLAYANGANDNFKGVATLYGSRTTTYKKSLIWTTIFTLLGSLTALYFAGELLIVFKGKGLVPSEVIALNEFPIAVGLGAALTVMLATVLALPVSTTHALIGALAGAGIIASSTGINFTKLAQSFFLPLIAGPLLSILLAMLIYPILKKLKDKLGVKENTCLCIGNKTIATSPLQIPSVSEFVHLHPELKLPSSTMASEAYCKSHYEGFFLGFSVHNFLEKLHYFSAALVCFARGLNDTPKIAALLLIGSRFSLQWSITLVGVFILIGGIIHSKKIADTMGNKVTSMNPGQALTANLVTGFMVFGASKMGVPVSTTHVSCGSIFGIASITRKAQSKMILHILLAWVTTLPLGFIFGAGVMFALRQLL</sequence>
<dbReference type="Proteomes" id="UP000196531">
    <property type="component" value="Unassembled WGS sequence"/>
</dbReference>